<reference evidence="3" key="1">
    <citation type="submission" date="2023-02" db="EMBL/GenBank/DDBJ databases">
        <title>Genome of toxic invasive species Heracleum sosnowskyi carries increased number of genes despite the absence of recent whole-genome duplications.</title>
        <authorList>
            <person name="Schelkunov M."/>
            <person name="Shtratnikova V."/>
            <person name="Makarenko M."/>
            <person name="Klepikova A."/>
            <person name="Omelchenko D."/>
            <person name="Novikova G."/>
            <person name="Obukhova E."/>
            <person name="Bogdanov V."/>
            <person name="Penin A."/>
            <person name="Logacheva M."/>
        </authorList>
    </citation>
    <scope>NUCLEOTIDE SEQUENCE</scope>
    <source>
        <strain evidence="3">Hsosn_3</strain>
        <tissue evidence="3">Leaf</tissue>
    </source>
</reference>
<dbReference type="Proteomes" id="UP001237642">
    <property type="component" value="Unassembled WGS sequence"/>
</dbReference>
<comment type="similarity">
    <text evidence="1">Belongs to the multi antimicrobial extrusion (MATE) (TC 2.A.66.1) family.</text>
</comment>
<evidence type="ECO:0000313" key="3">
    <source>
        <dbReference type="EMBL" id="KAK1392062.1"/>
    </source>
</evidence>
<feature type="transmembrane region" description="Helical" evidence="2">
    <location>
        <begin position="70"/>
        <end position="98"/>
    </location>
</feature>
<dbReference type="GO" id="GO:0016020">
    <property type="term" value="C:membrane"/>
    <property type="evidence" value="ECO:0007669"/>
    <property type="project" value="InterPro"/>
</dbReference>
<protein>
    <submittedName>
        <fullName evidence="3">Multidrug resistance pump</fullName>
    </submittedName>
</protein>
<dbReference type="InterPro" id="IPR002528">
    <property type="entry name" value="MATE_fam"/>
</dbReference>
<sequence>MEDTVNKRLLREAPGAEEVVDGEKPFKDRIWTESKKMWIVAGPAIFTRFSTMGVSIISQAFIGHVGSLELAAYALVSTVFLRFAIGILLGMASGLETLCGQSSGAKQYDMLGVYLQRSWLILFICSIVLSPIFIFTTPILIALGQDEFIAEVAGTIALWSIPVIFSFIVSFSCQMLLQAQSKNLIIAYLAAFSLAIHVFLSWLLTVKYNFGLSGAMISTIFDSIFSSQIGSLPSTFGNMKSIEKLNVAQNSFTQVIPAAICQLILTIISLEKHLFCTGANEVVDGAEIAFLEKRINALLWNALQIQLIGP</sequence>
<keyword evidence="2" id="KW-1133">Transmembrane helix</keyword>
<dbReference type="InterPro" id="IPR032675">
    <property type="entry name" value="LRR_dom_sf"/>
</dbReference>
<feature type="transmembrane region" description="Helical" evidence="2">
    <location>
        <begin position="156"/>
        <end position="177"/>
    </location>
</feature>
<keyword evidence="2" id="KW-0472">Membrane</keyword>
<reference evidence="3" key="2">
    <citation type="submission" date="2023-05" db="EMBL/GenBank/DDBJ databases">
        <authorList>
            <person name="Schelkunov M.I."/>
        </authorList>
    </citation>
    <scope>NUCLEOTIDE SEQUENCE</scope>
    <source>
        <strain evidence="3">Hsosn_3</strain>
        <tissue evidence="3">Leaf</tissue>
    </source>
</reference>
<keyword evidence="2" id="KW-0812">Transmembrane</keyword>
<name>A0AAD8ITZ1_9APIA</name>
<dbReference type="SUPFAM" id="SSF52047">
    <property type="entry name" value="RNI-like"/>
    <property type="match status" value="1"/>
</dbReference>
<gene>
    <name evidence="3" type="ORF">POM88_011118</name>
</gene>
<dbReference type="GO" id="GO:0042910">
    <property type="term" value="F:xenobiotic transmembrane transporter activity"/>
    <property type="evidence" value="ECO:0007669"/>
    <property type="project" value="InterPro"/>
</dbReference>
<dbReference type="AlphaFoldDB" id="A0AAD8ITZ1"/>
<dbReference type="EMBL" id="JAUIZM010000003">
    <property type="protein sequence ID" value="KAK1392062.1"/>
    <property type="molecule type" value="Genomic_DNA"/>
</dbReference>
<evidence type="ECO:0000313" key="4">
    <source>
        <dbReference type="Proteomes" id="UP001237642"/>
    </source>
</evidence>
<organism evidence="3 4">
    <name type="scientific">Heracleum sosnowskyi</name>
    <dbReference type="NCBI Taxonomy" id="360622"/>
    <lineage>
        <taxon>Eukaryota</taxon>
        <taxon>Viridiplantae</taxon>
        <taxon>Streptophyta</taxon>
        <taxon>Embryophyta</taxon>
        <taxon>Tracheophyta</taxon>
        <taxon>Spermatophyta</taxon>
        <taxon>Magnoliopsida</taxon>
        <taxon>eudicotyledons</taxon>
        <taxon>Gunneridae</taxon>
        <taxon>Pentapetalae</taxon>
        <taxon>asterids</taxon>
        <taxon>campanulids</taxon>
        <taxon>Apiales</taxon>
        <taxon>Apiaceae</taxon>
        <taxon>Apioideae</taxon>
        <taxon>apioid superclade</taxon>
        <taxon>Tordylieae</taxon>
        <taxon>Tordyliinae</taxon>
        <taxon>Heracleum</taxon>
    </lineage>
</organism>
<evidence type="ECO:0000256" key="2">
    <source>
        <dbReference type="SAM" id="Phobius"/>
    </source>
</evidence>
<feature type="transmembrane region" description="Helical" evidence="2">
    <location>
        <begin position="119"/>
        <end position="144"/>
    </location>
</feature>
<dbReference type="GO" id="GO:0015297">
    <property type="term" value="F:antiporter activity"/>
    <property type="evidence" value="ECO:0007669"/>
    <property type="project" value="InterPro"/>
</dbReference>
<feature type="transmembrane region" description="Helical" evidence="2">
    <location>
        <begin position="184"/>
        <end position="204"/>
    </location>
</feature>
<comment type="caution">
    <text evidence="3">The sequence shown here is derived from an EMBL/GenBank/DDBJ whole genome shotgun (WGS) entry which is preliminary data.</text>
</comment>
<evidence type="ECO:0000256" key="1">
    <source>
        <dbReference type="ARBA" id="ARBA00010199"/>
    </source>
</evidence>
<keyword evidence="4" id="KW-1185">Reference proteome</keyword>
<accession>A0AAD8ITZ1</accession>
<proteinExistence type="inferred from homology"/>
<dbReference type="Gene3D" id="3.80.10.10">
    <property type="entry name" value="Ribonuclease Inhibitor"/>
    <property type="match status" value="1"/>
</dbReference>
<dbReference type="Pfam" id="PF01554">
    <property type="entry name" value="MatE"/>
    <property type="match status" value="1"/>
</dbReference>
<feature type="transmembrane region" description="Helical" evidence="2">
    <location>
        <begin position="37"/>
        <end position="58"/>
    </location>
</feature>
<dbReference type="PANTHER" id="PTHR11206">
    <property type="entry name" value="MULTIDRUG RESISTANCE PROTEIN"/>
    <property type="match status" value="1"/>
</dbReference>